<dbReference type="Ensembl" id="ENSPMRT00000012799.1">
    <property type="protein sequence ID" value="ENSPMRP00000011986.1"/>
    <property type="gene ID" value="ENSPMRG00000008000.1"/>
</dbReference>
<dbReference type="GeneTree" id="ENSGT00940000161294"/>
<organism evidence="4 5">
    <name type="scientific">Podarcis muralis</name>
    <name type="common">Wall lizard</name>
    <name type="synonym">Lacerta muralis</name>
    <dbReference type="NCBI Taxonomy" id="64176"/>
    <lineage>
        <taxon>Eukaryota</taxon>
        <taxon>Metazoa</taxon>
        <taxon>Chordata</taxon>
        <taxon>Craniata</taxon>
        <taxon>Vertebrata</taxon>
        <taxon>Euteleostomi</taxon>
        <taxon>Lepidosauria</taxon>
        <taxon>Squamata</taxon>
        <taxon>Bifurcata</taxon>
        <taxon>Unidentata</taxon>
        <taxon>Episquamata</taxon>
        <taxon>Laterata</taxon>
        <taxon>Lacertibaenia</taxon>
        <taxon>Lacertidae</taxon>
        <taxon>Podarcis</taxon>
    </lineage>
</organism>
<evidence type="ECO:0000313" key="4">
    <source>
        <dbReference type="Ensembl" id="ENSPMRP00000011986.1"/>
    </source>
</evidence>
<feature type="compositionally biased region" description="Basic and acidic residues" evidence="2">
    <location>
        <begin position="76"/>
        <end position="131"/>
    </location>
</feature>
<dbReference type="Pfam" id="PF16043">
    <property type="entry name" value="DUF4795"/>
    <property type="match status" value="1"/>
</dbReference>
<reference evidence="4 5" key="1">
    <citation type="journal article" date="2019" name="Proc. Natl. Acad. Sci. U.S.A.">
        <title>Regulatory changes in pterin and carotenoid genes underlie balanced color polymorphisms in the wall lizard.</title>
        <authorList>
            <person name="Andrade P."/>
            <person name="Pinho C."/>
            <person name="Perez I de Lanuza G."/>
            <person name="Afonso S."/>
            <person name="Brejcha J."/>
            <person name="Rubin C.J."/>
            <person name="Wallerman O."/>
            <person name="Pereira P."/>
            <person name="Sabatino S.J."/>
            <person name="Bellati A."/>
            <person name="Pellitteri-Rosa D."/>
            <person name="Bosakova Z."/>
            <person name="Bunikis I."/>
            <person name="Carretero M.A."/>
            <person name="Feiner N."/>
            <person name="Marsik P."/>
            <person name="Pauperio F."/>
            <person name="Salvi D."/>
            <person name="Soler L."/>
            <person name="While G.M."/>
            <person name="Uller T."/>
            <person name="Font E."/>
            <person name="Andersson L."/>
            <person name="Carneiro M."/>
        </authorList>
    </citation>
    <scope>NUCLEOTIDE SEQUENCE</scope>
</reference>
<evidence type="ECO:0000256" key="2">
    <source>
        <dbReference type="SAM" id="MobiDB-lite"/>
    </source>
</evidence>
<dbReference type="AlphaFoldDB" id="A0A670IK19"/>
<feature type="region of interest" description="Disordered" evidence="2">
    <location>
        <begin position="68"/>
        <end position="211"/>
    </location>
</feature>
<evidence type="ECO:0000259" key="3">
    <source>
        <dbReference type="Pfam" id="PF16043"/>
    </source>
</evidence>
<feature type="region of interest" description="Disordered" evidence="2">
    <location>
        <begin position="332"/>
        <end position="401"/>
    </location>
</feature>
<keyword evidence="1" id="KW-0175">Coiled coil</keyword>
<dbReference type="OMA" id="GAQISYP"/>
<proteinExistence type="predicted"/>
<reference evidence="4" key="2">
    <citation type="submission" date="2025-08" db="UniProtKB">
        <authorList>
            <consortium name="Ensembl"/>
        </authorList>
    </citation>
    <scope>IDENTIFICATION</scope>
</reference>
<feature type="compositionally biased region" description="Low complexity" evidence="2">
    <location>
        <begin position="162"/>
        <end position="211"/>
    </location>
</feature>
<feature type="region of interest" description="Disordered" evidence="2">
    <location>
        <begin position="1129"/>
        <end position="1151"/>
    </location>
</feature>
<dbReference type="InterPro" id="IPR032013">
    <property type="entry name" value="DUF4795"/>
</dbReference>
<dbReference type="PANTHER" id="PTHR46766">
    <property type="entry name" value="GLUTAMINE-RICH PROTEIN 2"/>
    <property type="match status" value="1"/>
</dbReference>
<reference evidence="4" key="3">
    <citation type="submission" date="2025-09" db="UniProtKB">
        <authorList>
            <consortium name="Ensembl"/>
        </authorList>
    </citation>
    <scope>IDENTIFICATION</scope>
</reference>
<feature type="compositionally biased region" description="Basic and acidic residues" evidence="2">
    <location>
        <begin position="1137"/>
        <end position="1151"/>
    </location>
</feature>
<evidence type="ECO:0000313" key="5">
    <source>
        <dbReference type="Proteomes" id="UP000472272"/>
    </source>
</evidence>
<dbReference type="Proteomes" id="UP000472272">
    <property type="component" value="Chromosome 2"/>
</dbReference>
<keyword evidence="5" id="KW-1185">Reference proteome</keyword>
<feature type="coiled-coil region" evidence="1">
    <location>
        <begin position="597"/>
        <end position="624"/>
    </location>
</feature>
<name>A0A670IK19_PODMU</name>
<accession>A0A670IK19</accession>
<gene>
    <name evidence="4" type="primary">QRICH2</name>
</gene>
<feature type="domain" description="DUF4795" evidence="3">
    <location>
        <begin position="725"/>
        <end position="929"/>
    </location>
</feature>
<feature type="compositionally biased region" description="Polar residues" evidence="2">
    <location>
        <begin position="132"/>
        <end position="143"/>
    </location>
</feature>
<sequence length="1151" mass="121847">MSLKVTLYELADISIGTPEVGHVNFNALHTLLHAILRYLKIQDAMTEVKVDRGPPSKPDMPEAIETGVGEILSDEELLKGKDGRAGKEGREGRAGKEGRPGKEGLEGKEGKEGKGLEGKEGKEGLEGKELQHSPTDSATSPESRATPGSPGTLPGTHRREGTPAGAPGAPRSAPAGIPGAQPGQPGVAGAPGTQPGAPGAQAPYPGAPGAYPGAPGAQAPYPGAPGAYPGAPGAQAPYPGAPGAYPGAPYPGAPGAYPGAPYPGAPGAYPGAPGAYPGAPGAQGPYPGAPGAYPGAYPGAPGAQPGAPGAQAPYPGAPGAYPGAPGAQAPYPGAPGAYPGAPGAQPGAPGAQPGAPGAQPGAPGAQAPYPGAAGAYPGAPGAQPGAPGAQPGAPGDETAYPGGLAPYPGAYPGAYPGVLGAQPGEAFPGGTVIPWIQAGFPGPPPFYPGSPDAQAGYLGQPGILWPSPLGYQPGEGAGAQPGMQLVLPPGPVLGATPPASPLLSAPTPMPLSESGSTLAPARYSETVDALRSLAQLTDLYYALRDQISLLDQFKCGYADLRRLQDFLTDARMYCIPTLQKRLSFSCLVSNSSLLLLALRYRATVQDIEKELKELRNKQDTGKAKLEQSVTDTAIYLQEQLDKLRGVIENMMASSSTLLSMSMPPTPEPGVAQVQSTCAACSLDVSEKVSQLFKRYEQLQDLINNFMLRQAEGKLAKKPKHRQVRPDEEMLNQIQSTILQVQDDCEKLNATAGTLVEDHRQKQKEISMLFKSLERLENVKADKDSLVMEIDVKADKAALAAKVSRSQFDATTEQLHKMMQELLNKMAGQEQDWQKMLDKLLIEMDSKLDRLELDPFRQQLEERWKDIRKQLKERMPQEIGDEAAGIRRRLLAHFHCISCDRPLEMVVPGPHITTLPAVPGLPAHQSLRPYMVYELEQIRQLNRSLKLGPGVRFDALEKSASLNKLRRIHSKMLMDIQKVQSHYSGGAAKVNAQMIREMLQAQCLGSTPYGKRLADMSDFSYISVPRHCGGSHTLTYPYRRYGRLQQFAQSMAPVQPDENAMLHEEVDILGLDGHIYKGRMDAQLPSITGKDGKNKLIRSSSQRHHPTLSDIANLPVRPHTAKVSLRSMSGKFRARSGSRKDETHSDKIVRFP</sequence>
<dbReference type="PANTHER" id="PTHR46766:SF1">
    <property type="entry name" value="GLUTAMINE-RICH PROTEIN 2"/>
    <property type="match status" value="1"/>
</dbReference>
<protein>
    <submittedName>
        <fullName evidence="4">Glutamine rich 2</fullName>
    </submittedName>
</protein>
<evidence type="ECO:0000256" key="1">
    <source>
        <dbReference type="SAM" id="Coils"/>
    </source>
</evidence>